<organism evidence="3 4">
    <name type="scientific">Canariomyces notabilis</name>
    <dbReference type="NCBI Taxonomy" id="2074819"/>
    <lineage>
        <taxon>Eukaryota</taxon>
        <taxon>Fungi</taxon>
        <taxon>Dikarya</taxon>
        <taxon>Ascomycota</taxon>
        <taxon>Pezizomycotina</taxon>
        <taxon>Sordariomycetes</taxon>
        <taxon>Sordariomycetidae</taxon>
        <taxon>Sordariales</taxon>
        <taxon>Chaetomiaceae</taxon>
        <taxon>Canariomyces</taxon>
    </lineage>
</organism>
<protein>
    <recommendedName>
        <fullName evidence="5">Extracellular membrane protein CFEM domain-containing protein</fullName>
    </recommendedName>
</protein>
<reference evidence="3" key="1">
    <citation type="journal article" date="2023" name="Mol. Phylogenet. Evol.">
        <title>Genome-scale phylogeny and comparative genomics of the fungal order Sordariales.</title>
        <authorList>
            <person name="Hensen N."/>
            <person name="Bonometti L."/>
            <person name="Westerberg I."/>
            <person name="Brannstrom I.O."/>
            <person name="Guillou S."/>
            <person name="Cros-Aarteil S."/>
            <person name="Calhoun S."/>
            <person name="Haridas S."/>
            <person name="Kuo A."/>
            <person name="Mondo S."/>
            <person name="Pangilinan J."/>
            <person name="Riley R."/>
            <person name="LaButti K."/>
            <person name="Andreopoulos B."/>
            <person name="Lipzen A."/>
            <person name="Chen C."/>
            <person name="Yan M."/>
            <person name="Daum C."/>
            <person name="Ng V."/>
            <person name="Clum A."/>
            <person name="Steindorff A."/>
            <person name="Ohm R.A."/>
            <person name="Martin F."/>
            <person name="Silar P."/>
            <person name="Natvig D.O."/>
            <person name="Lalanne C."/>
            <person name="Gautier V."/>
            <person name="Ament-Velasquez S.L."/>
            <person name="Kruys A."/>
            <person name="Hutchinson M.I."/>
            <person name="Powell A.J."/>
            <person name="Barry K."/>
            <person name="Miller A.N."/>
            <person name="Grigoriev I.V."/>
            <person name="Debuchy R."/>
            <person name="Gladieux P."/>
            <person name="Hiltunen Thoren M."/>
            <person name="Johannesson H."/>
        </authorList>
    </citation>
    <scope>NUCLEOTIDE SEQUENCE</scope>
    <source>
        <strain evidence="3">CBS 508.74</strain>
    </source>
</reference>
<accession>A0AAN6TNE8</accession>
<feature type="compositionally biased region" description="Low complexity" evidence="1">
    <location>
        <begin position="174"/>
        <end position="184"/>
    </location>
</feature>
<feature type="compositionally biased region" description="Low complexity" evidence="1">
    <location>
        <begin position="127"/>
        <end position="140"/>
    </location>
</feature>
<dbReference type="EMBL" id="MU853332">
    <property type="protein sequence ID" value="KAK4117431.1"/>
    <property type="molecule type" value="Genomic_DNA"/>
</dbReference>
<keyword evidence="4" id="KW-1185">Reference proteome</keyword>
<feature type="compositionally biased region" description="Low complexity" evidence="1">
    <location>
        <begin position="195"/>
        <end position="228"/>
    </location>
</feature>
<feature type="compositionally biased region" description="Low complexity" evidence="1">
    <location>
        <begin position="147"/>
        <end position="164"/>
    </location>
</feature>
<feature type="region of interest" description="Disordered" evidence="1">
    <location>
        <begin position="115"/>
        <end position="247"/>
    </location>
</feature>
<evidence type="ECO:0008006" key="5">
    <source>
        <dbReference type="Google" id="ProtNLM"/>
    </source>
</evidence>
<name>A0AAN6TNE8_9PEZI</name>
<evidence type="ECO:0000313" key="3">
    <source>
        <dbReference type="EMBL" id="KAK4117431.1"/>
    </source>
</evidence>
<dbReference type="RefSeq" id="XP_064675001.1">
    <property type="nucleotide sequence ID" value="XM_064814082.1"/>
</dbReference>
<evidence type="ECO:0000256" key="2">
    <source>
        <dbReference type="SAM" id="SignalP"/>
    </source>
</evidence>
<proteinExistence type="predicted"/>
<comment type="caution">
    <text evidence="3">The sequence shown here is derived from an EMBL/GenBank/DDBJ whole genome shotgun (WGS) entry which is preliminary data.</text>
</comment>
<gene>
    <name evidence="3" type="ORF">N656DRAFT_773553</name>
</gene>
<dbReference type="AlphaFoldDB" id="A0AAN6TNE8"/>
<evidence type="ECO:0000256" key="1">
    <source>
        <dbReference type="SAM" id="MobiDB-lite"/>
    </source>
</evidence>
<feature type="signal peptide" evidence="2">
    <location>
        <begin position="1"/>
        <end position="26"/>
    </location>
</feature>
<feature type="chain" id="PRO_5042955399" description="Extracellular membrane protein CFEM domain-containing protein" evidence="2">
    <location>
        <begin position="27"/>
        <end position="266"/>
    </location>
</feature>
<sequence>MVFFPRRMHGALLLLLLSFLLPPATAFDFSSDCVSDCISASRCRPSNERCVCGAARKMLLDSVISCMYFNCKSDLVNYEAAFLDPVEEGCADEGMKIPASKIQAAERLASSYISQLPRSTTTPPPTTTAKAPPATTTSTKDSPKPTLPTTTTPSSTAEKPSETTSEPESDSTTEETTSSSSTSTAVDQDDGAVPTSTTSESLASSTVASPPPAQATESSPSASPTSRPRFGDTNPFATPDSAGFRTRASSVWLGVSAIIALMTWTG</sequence>
<keyword evidence="2" id="KW-0732">Signal</keyword>
<dbReference type="Proteomes" id="UP001302812">
    <property type="component" value="Unassembled WGS sequence"/>
</dbReference>
<evidence type="ECO:0000313" key="4">
    <source>
        <dbReference type="Proteomes" id="UP001302812"/>
    </source>
</evidence>
<reference evidence="3" key="2">
    <citation type="submission" date="2023-05" db="EMBL/GenBank/DDBJ databases">
        <authorList>
            <consortium name="Lawrence Berkeley National Laboratory"/>
            <person name="Steindorff A."/>
            <person name="Hensen N."/>
            <person name="Bonometti L."/>
            <person name="Westerberg I."/>
            <person name="Brannstrom I.O."/>
            <person name="Guillou S."/>
            <person name="Cros-Aarteil S."/>
            <person name="Calhoun S."/>
            <person name="Haridas S."/>
            <person name="Kuo A."/>
            <person name="Mondo S."/>
            <person name="Pangilinan J."/>
            <person name="Riley R."/>
            <person name="Labutti K."/>
            <person name="Andreopoulos B."/>
            <person name="Lipzen A."/>
            <person name="Chen C."/>
            <person name="Yanf M."/>
            <person name="Daum C."/>
            <person name="Ng V."/>
            <person name="Clum A."/>
            <person name="Ohm R."/>
            <person name="Martin F."/>
            <person name="Silar P."/>
            <person name="Natvig D."/>
            <person name="Lalanne C."/>
            <person name="Gautier V."/>
            <person name="Ament-Velasquez S.L."/>
            <person name="Kruys A."/>
            <person name="Hutchinson M.I."/>
            <person name="Powell A.J."/>
            <person name="Barry K."/>
            <person name="Miller A.N."/>
            <person name="Grigoriev I.V."/>
            <person name="Debuchy R."/>
            <person name="Gladieux P."/>
            <person name="Thoren M.H."/>
            <person name="Johannesson H."/>
        </authorList>
    </citation>
    <scope>NUCLEOTIDE SEQUENCE</scope>
    <source>
        <strain evidence="3">CBS 508.74</strain>
    </source>
</reference>
<dbReference type="GeneID" id="89938207"/>